<evidence type="ECO:0000313" key="1">
    <source>
        <dbReference type="EMBL" id="KAF5754501.1"/>
    </source>
</evidence>
<dbReference type="EMBL" id="CM007906">
    <property type="protein sequence ID" value="OTF85694.1"/>
    <property type="molecule type" value="Genomic_DNA"/>
</dbReference>
<dbReference type="OMA" id="HELNQNA"/>
<dbReference type="GO" id="GO:0016740">
    <property type="term" value="F:transferase activity"/>
    <property type="evidence" value="ECO:0007669"/>
    <property type="project" value="UniProtKB-KW"/>
</dbReference>
<dbReference type="Gene3D" id="3.30.559.10">
    <property type="entry name" value="Chloramphenicol acetyltransferase-like domain"/>
    <property type="match status" value="1"/>
</dbReference>
<reference evidence="1" key="3">
    <citation type="submission" date="2020-06" db="EMBL/GenBank/DDBJ databases">
        <title>Helianthus annuus Genome sequencing and assembly Release 2.</title>
        <authorList>
            <person name="Gouzy J."/>
            <person name="Langlade N."/>
            <person name="Munos S."/>
        </authorList>
    </citation>
    <scope>NUCLEOTIDE SEQUENCE</scope>
    <source>
        <tissue evidence="1">Leaves</tissue>
    </source>
</reference>
<protein>
    <submittedName>
        <fullName evidence="1">Chloramphenicol acetyltransferase-like domain superfamily</fullName>
    </submittedName>
    <submittedName>
        <fullName evidence="2">Putative alcohol acetyltransferase</fullName>
    </submittedName>
</protein>
<keyword evidence="2" id="KW-0808">Transferase</keyword>
<dbReference type="InterPro" id="IPR023213">
    <property type="entry name" value="CAT-like_dom_sf"/>
</dbReference>
<dbReference type="Gene3D" id="3.30.559.30">
    <property type="entry name" value="Nonribosomal peptide synthetase, condensation domain"/>
    <property type="match status" value="1"/>
</dbReference>
<dbReference type="Proteomes" id="UP000215914">
    <property type="component" value="Chromosome 17"/>
</dbReference>
<dbReference type="OrthoDB" id="439993at2759"/>
<dbReference type="STRING" id="4232.A0A251RPF0"/>
<evidence type="ECO:0000313" key="2">
    <source>
        <dbReference type="EMBL" id="OTF85694.1"/>
    </source>
</evidence>
<gene>
    <name evidence="2" type="ORF">HannXRQ_Chr17g0542701</name>
    <name evidence="1" type="ORF">HanXRQr2_Chr17g0791991</name>
</gene>
<dbReference type="EMBL" id="MNCJ02000332">
    <property type="protein sequence ID" value="KAF5754501.1"/>
    <property type="molecule type" value="Genomic_DNA"/>
</dbReference>
<dbReference type="InParanoid" id="A0A251RPF0"/>
<reference evidence="2" key="2">
    <citation type="submission" date="2017-02" db="EMBL/GenBank/DDBJ databases">
        <title>Sunflower complete genome.</title>
        <authorList>
            <person name="Langlade N."/>
            <person name="Munos S."/>
        </authorList>
    </citation>
    <scope>NUCLEOTIDE SEQUENCE [LARGE SCALE GENOMIC DNA]</scope>
    <source>
        <tissue evidence="2">Leaves</tissue>
    </source>
</reference>
<keyword evidence="3" id="KW-1185">Reference proteome</keyword>
<evidence type="ECO:0000313" key="3">
    <source>
        <dbReference type="Proteomes" id="UP000215914"/>
    </source>
</evidence>
<name>A0A251RPF0_HELAN</name>
<organism evidence="2 3">
    <name type="scientific">Helianthus annuus</name>
    <name type="common">Common sunflower</name>
    <dbReference type="NCBI Taxonomy" id="4232"/>
    <lineage>
        <taxon>Eukaryota</taxon>
        <taxon>Viridiplantae</taxon>
        <taxon>Streptophyta</taxon>
        <taxon>Embryophyta</taxon>
        <taxon>Tracheophyta</taxon>
        <taxon>Spermatophyta</taxon>
        <taxon>Magnoliopsida</taxon>
        <taxon>eudicotyledons</taxon>
        <taxon>Gunneridae</taxon>
        <taxon>Pentapetalae</taxon>
        <taxon>asterids</taxon>
        <taxon>campanulids</taxon>
        <taxon>Asterales</taxon>
        <taxon>Asteraceae</taxon>
        <taxon>Asteroideae</taxon>
        <taxon>Heliantheae alliance</taxon>
        <taxon>Heliantheae</taxon>
        <taxon>Helianthus</taxon>
    </lineage>
</organism>
<dbReference type="PANTHER" id="PTHR34375">
    <property type="entry name" value="GATA ZINC FINGER PROTEIN-RELATED"/>
    <property type="match status" value="1"/>
</dbReference>
<proteinExistence type="predicted"/>
<dbReference type="Gramene" id="mRNA:HanXRQr2_Chr17g0791991">
    <property type="protein sequence ID" value="mRNA:HanXRQr2_Chr17g0791991"/>
    <property type="gene ID" value="HanXRQr2_Chr17g0791991"/>
</dbReference>
<reference evidence="1 3" key="1">
    <citation type="journal article" date="2017" name="Nature">
        <title>The sunflower genome provides insights into oil metabolism, flowering and Asterid evolution.</title>
        <authorList>
            <person name="Badouin H."/>
            <person name="Gouzy J."/>
            <person name="Grassa C.J."/>
            <person name="Murat F."/>
            <person name="Staton S.E."/>
            <person name="Cottret L."/>
            <person name="Lelandais-Briere C."/>
            <person name="Owens G.L."/>
            <person name="Carrere S."/>
            <person name="Mayjonade B."/>
            <person name="Legrand L."/>
            <person name="Gill N."/>
            <person name="Kane N.C."/>
            <person name="Bowers J.E."/>
            <person name="Hubner S."/>
            <person name="Bellec A."/>
            <person name="Berard A."/>
            <person name="Berges H."/>
            <person name="Blanchet N."/>
            <person name="Boniface M.C."/>
            <person name="Brunel D."/>
            <person name="Catrice O."/>
            <person name="Chaidir N."/>
            <person name="Claudel C."/>
            <person name="Donnadieu C."/>
            <person name="Faraut T."/>
            <person name="Fievet G."/>
            <person name="Helmstetter N."/>
            <person name="King M."/>
            <person name="Knapp S.J."/>
            <person name="Lai Z."/>
            <person name="Le Paslier M.C."/>
            <person name="Lippi Y."/>
            <person name="Lorenzon L."/>
            <person name="Mandel J.R."/>
            <person name="Marage G."/>
            <person name="Marchand G."/>
            <person name="Marquand E."/>
            <person name="Bret-Mestries E."/>
            <person name="Morien E."/>
            <person name="Nambeesan S."/>
            <person name="Nguyen T."/>
            <person name="Pegot-Espagnet P."/>
            <person name="Pouilly N."/>
            <person name="Raftis F."/>
            <person name="Sallet E."/>
            <person name="Schiex T."/>
            <person name="Thomas J."/>
            <person name="Vandecasteele C."/>
            <person name="Vares D."/>
            <person name="Vear F."/>
            <person name="Vautrin S."/>
            <person name="Crespi M."/>
            <person name="Mangin B."/>
            <person name="Burke J.M."/>
            <person name="Salse J."/>
            <person name="Munos S."/>
            <person name="Vincourt P."/>
            <person name="Rieseberg L.H."/>
            <person name="Langlade N.B."/>
        </authorList>
    </citation>
    <scope>NUCLEOTIDE SEQUENCE [LARGE SCALE GENOMIC DNA]</scope>
    <source>
        <strain evidence="3">cv. SF193</strain>
        <tissue evidence="1">Leaves</tissue>
    </source>
</reference>
<dbReference type="PANTHER" id="PTHR34375:SF4">
    <property type="entry name" value="CHLORAMPHENICOL ACETYLTRANSFERASE-LIKE DOMAIN SUPERFAMILY"/>
    <property type="match status" value="1"/>
</dbReference>
<accession>A0A251RPF0</accession>
<sequence length="472" mass="52389">MEMGDAPRHSESQTRLLGGTEQNWCKAVAGGTGITALALQISKEPNIPLFKKALQKLQNDHPILNYMLHKNTSTGSTSFIMNPPIPHIRLNIMNQMKTSELLKTLTSRDSNATLSPLHTILEHEININEWTDIATRSSCMGGLHLWFANVYTLPDQKWVLVLRLHAGICDRTTAVSLLKELKEAMVEEGGGYKEKGNVGIEELIPVGKAKKTFWAHGKDMVAYSVNSLTLTNLKFKDVKSPRRSEVVRLKMSAEETHKLLAGCKLRGIKLCGALVAATLLAAYSSKRRPSNSNRKKYGVVFLNDCRPYLQPSLSTHEFGFYHSAISTSQEVKGEETLWYLATKVYMTFENSKNNSKHFSDMADLNFLMSKAIENPSLTPSSSLRSSLVSAFEDPITENSSDHERELGLDDYIGCASAHGIGPSIGLFDTVRDGQLDCACVYPAPLHSREQMQELIAKMKTILLESLKMEGKA</sequence>
<dbReference type="AlphaFoldDB" id="A0A251RPF0"/>
<dbReference type="SUPFAM" id="SSF52777">
    <property type="entry name" value="CoA-dependent acyltransferases"/>
    <property type="match status" value="2"/>
</dbReference>